<accession>A0ABW7Q6B7</accession>
<protein>
    <recommendedName>
        <fullName evidence="3">Transcriptional regulator, AbiEi antitoxin, Type IV TA system</fullName>
    </recommendedName>
</protein>
<organism evidence="1 2">
    <name type="scientific">Microbacterium alkaliflavum</name>
    <dbReference type="NCBI Taxonomy" id="3248839"/>
    <lineage>
        <taxon>Bacteria</taxon>
        <taxon>Bacillati</taxon>
        <taxon>Actinomycetota</taxon>
        <taxon>Actinomycetes</taxon>
        <taxon>Micrococcales</taxon>
        <taxon>Microbacteriaceae</taxon>
        <taxon>Microbacterium</taxon>
    </lineage>
</organism>
<dbReference type="RefSeq" id="WP_396640337.1">
    <property type="nucleotide sequence ID" value="NZ_JBIQWL010000002.1"/>
</dbReference>
<gene>
    <name evidence="1" type="ORF">ACH3VR_08585</name>
</gene>
<proteinExistence type="predicted"/>
<evidence type="ECO:0000313" key="1">
    <source>
        <dbReference type="EMBL" id="MFH8250404.1"/>
    </source>
</evidence>
<sequence>MLQTLPAIMPSPIALLRFADISHPERGVRRSELVRVRAGVYAAALEWEKLAPWERYLARVHAVALLRPDAVFSHESAAALLGLPIFGDPTVVHVLASPGTTARLIAGVRVHNWTGDRELIEVSGMLLTSVADTAVDLARSRHPAIGLSVADGALRLDPRLGVANFVANNEARSSKRGRAIARWPLSAATPLAATAVESVSRAVIEWLGFPPPELQVTLRASTVDEDRPDFLWPDLRVAGEADGDLKYDGRFGSPTDILKRQRVRDARLRTQLKAVAHWGWYEATTVDPLRTLLLGHGLRPIRPENPVPLFSLRRAVAPSAPHRVSPTASQP</sequence>
<evidence type="ECO:0008006" key="3">
    <source>
        <dbReference type="Google" id="ProtNLM"/>
    </source>
</evidence>
<evidence type="ECO:0000313" key="2">
    <source>
        <dbReference type="Proteomes" id="UP001610861"/>
    </source>
</evidence>
<dbReference type="Proteomes" id="UP001610861">
    <property type="component" value="Unassembled WGS sequence"/>
</dbReference>
<name>A0ABW7Q6B7_9MICO</name>
<keyword evidence="2" id="KW-1185">Reference proteome</keyword>
<reference evidence="1 2" key="1">
    <citation type="submission" date="2024-09" db="EMBL/GenBank/DDBJ databases">
        <authorList>
            <person name="Pan X."/>
        </authorList>
    </citation>
    <scope>NUCLEOTIDE SEQUENCE [LARGE SCALE GENOMIC DNA]</scope>
    <source>
        <strain evidence="1 2">B2969</strain>
    </source>
</reference>
<dbReference type="EMBL" id="JBIQWL010000002">
    <property type="protein sequence ID" value="MFH8250404.1"/>
    <property type="molecule type" value="Genomic_DNA"/>
</dbReference>
<comment type="caution">
    <text evidence="1">The sequence shown here is derived from an EMBL/GenBank/DDBJ whole genome shotgun (WGS) entry which is preliminary data.</text>
</comment>